<dbReference type="GO" id="GO:0005737">
    <property type="term" value="C:cytoplasm"/>
    <property type="evidence" value="ECO:0007669"/>
    <property type="project" value="TreeGrafter"/>
</dbReference>
<dbReference type="PRINTS" id="PR00625">
    <property type="entry name" value="JDOMAIN"/>
</dbReference>
<dbReference type="InterPro" id="IPR036869">
    <property type="entry name" value="J_dom_sf"/>
</dbReference>
<feature type="region of interest" description="Disordered" evidence="1">
    <location>
        <begin position="246"/>
        <end position="314"/>
    </location>
</feature>
<dbReference type="PROSITE" id="PS50076">
    <property type="entry name" value="DNAJ_2"/>
    <property type="match status" value="1"/>
</dbReference>
<dbReference type="Gene3D" id="1.10.287.110">
    <property type="entry name" value="DnaJ domain"/>
    <property type="match status" value="1"/>
</dbReference>
<dbReference type="Pfam" id="PF00226">
    <property type="entry name" value="DnaJ"/>
    <property type="match status" value="1"/>
</dbReference>
<dbReference type="InterPro" id="IPR018253">
    <property type="entry name" value="DnaJ_domain_CS"/>
</dbReference>
<dbReference type="Proteomes" id="UP000241818">
    <property type="component" value="Unassembled WGS sequence"/>
</dbReference>
<dbReference type="EMBL" id="KZ679014">
    <property type="protein sequence ID" value="PSS13076.1"/>
    <property type="molecule type" value="Genomic_DNA"/>
</dbReference>
<reference evidence="3 4" key="1">
    <citation type="journal article" date="2018" name="New Phytol.">
        <title>Comparative genomics and transcriptomics depict ericoid mycorrhizal fungi as versatile saprotrophs and plant mutualists.</title>
        <authorList>
            <person name="Martino E."/>
            <person name="Morin E."/>
            <person name="Grelet G.A."/>
            <person name="Kuo A."/>
            <person name="Kohler A."/>
            <person name="Daghino S."/>
            <person name="Barry K.W."/>
            <person name="Cichocki N."/>
            <person name="Clum A."/>
            <person name="Dockter R.B."/>
            <person name="Hainaut M."/>
            <person name="Kuo R.C."/>
            <person name="LaButti K."/>
            <person name="Lindahl B.D."/>
            <person name="Lindquist E.A."/>
            <person name="Lipzen A."/>
            <person name="Khouja H.R."/>
            <person name="Magnuson J."/>
            <person name="Murat C."/>
            <person name="Ohm R.A."/>
            <person name="Singer S.W."/>
            <person name="Spatafora J.W."/>
            <person name="Wang M."/>
            <person name="Veneault-Fourrey C."/>
            <person name="Henrissat B."/>
            <person name="Grigoriev I.V."/>
            <person name="Martin F.M."/>
            <person name="Perotto S."/>
        </authorList>
    </citation>
    <scope>NUCLEOTIDE SEQUENCE [LARGE SCALE GENOMIC DNA]</scope>
    <source>
        <strain evidence="3 4">ATCC 22711</strain>
    </source>
</reference>
<sequence length="314" mass="34848">MAPPQEDLVDEEPPTVEPYTVLGISKDATADEVKSAYRRAALRHHPDKAPADLKDEAKTKFQEIAFAYAILSDPVRRKRYDVTGSTSESIDFDDFSWSDFYQEQFRDVVTSEAIEKFSKEYKGSVEEKDAVLEAFKKFKGKWDGIYSTVMLSDPLEDEDRFRAIIDEAIAKGEVQAYKAYTEETTKAKEARFKAARSEGEEAMAYAKELGIEEKLFGKGKGGKKENGEGALAALIKKNQAGRSSFLDNLEAKYAGNSKKSKGKRSKKRGSEDEEDEDGMPSEEAFQKAAAKLKNGKAAAGGEASEGRKAKRAKR</sequence>
<dbReference type="InterPro" id="IPR056453">
    <property type="entry name" value="HTH_DNAJC9"/>
</dbReference>
<organism evidence="3 4">
    <name type="scientific">Amorphotheca resinae ATCC 22711</name>
    <dbReference type="NCBI Taxonomy" id="857342"/>
    <lineage>
        <taxon>Eukaryota</taxon>
        <taxon>Fungi</taxon>
        <taxon>Dikarya</taxon>
        <taxon>Ascomycota</taxon>
        <taxon>Pezizomycotina</taxon>
        <taxon>Leotiomycetes</taxon>
        <taxon>Helotiales</taxon>
        <taxon>Amorphothecaceae</taxon>
        <taxon>Amorphotheca</taxon>
    </lineage>
</organism>
<dbReference type="GO" id="GO:0031072">
    <property type="term" value="F:heat shock protein binding"/>
    <property type="evidence" value="ECO:0007669"/>
    <property type="project" value="TreeGrafter"/>
</dbReference>
<evidence type="ECO:0000313" key="3">
    <source>
        <dbReference type="EMBL" id="PSS13076.1"/>
    </source>
</evidence>
<dbReference type="PROSITE" id="PS00636">
    <property type="entry name" value="DNAJ_1"/>
    <property type="match status" value="1"/>
</dbReference>
<keyword evidence="4" id="KW-1185">Reference proteome</keyword>
<dbReference type="PANTHER" id="PTHR44144">
    <property type="entry name" value="DNAJ HOMOLOG SUBFAMILY C MEMBER 9"/>
    <property type="match status" value="1"/>
</dbReference>
<accession>A0A2T3AWM6</accession>
<dbReference type="InParanoid" id="A0A2T3AWM6"/>
<protein>
    <recommendedName>
        <fullName evidence="2">J domain-containing protein</fullName>
    </recommendedName>
</protein>
<dbReference type="SUPFAM" id="SSF46565">
    <property type="entry name" value="Chaperone J-domain"/>
    <property type="match status" value="1"/>
</dbReference>
<evidence type="ECO:0000313" key="4">
    <source>
        <dbReference type="Proteomes" id="UP000241818"/>
    </source>
</evidence>
<dbReference type="InterPro" id="IPR001623">
    <property type="entry name" value="DnaJ_domain"/>
</dbReference>
<dbReference type="SMART" id="SM00271">
    <property type="entry name" value="DnaJ"/>
    <property type="match status" value="1"/>
</dbReference>
<dbReference type="Pfam" id="PF23302">
    <property type="entry name" value="HTH_DNAJC9"/>
    <property type="match status" value="1"/>
</dbReference>
<dbReference type="OrthoDB" id="110024at2759"/>
<evidence type="ECO:0000259" key="2">
    <source>
        <dbReference type="PROSITE" id="PS50076"/>
    </source>
</evidence>
<feature type="compositionally biased region" description="Basic residues" evidence="1">
    <location>
        <begin position="258"/>
        <end position="267"/>
    </location>
</feature>
<dbReference type="GO" id="GO:0005634">
    <property type="term" value="C:nucleus"/>
    <property type="evidence" value="ECO:0007669"/>
    <property type="project" value="TreeGrafter"/>
</dbReference>
<dbReference type="PANTHER" id="PTHR44144:SF1">
    <property type="entry name" value="DNAJ HOMOLOG SUBFAMILY C MEMBER 9"/>
    <property type="match status" value="1"/>
</dbReference>
<dbReference type="RefSeq" id="XP_024719067.1">
    <property type="nucleotide sequence ID" value="XM_024869337.1"/>
</dbReference>
<feature type="compositionally biased region" description="Acidic residues" evidence="1">
    <location>
        <begin position="271"/>
        <end position="280"/>
    </location>
</feature>
<evidence type="ECO:0000256" key="1">
    <source>
        <dbReference type="SAM" id="MobiDB-lite"/>
    </source>
</evidence>
<dbReference type="FunFam" id="1.10.287.110:FF:000110">
    <property type="entry name" value="DnaJ domain protein (AFU_orthologue AFUA_2G13210)"/>
    <property type="match status" value="1"/>
</dbReference>
<proteinExistence type="predicted"/>
<feature type="domain" description="J" evidence="2">
    <location>
        <begin position="17"/>
        <end position="84"/>
    </location>
</feature>
<dbReference type="GeneID" id="36577418"/>
<feature type="compositionally biased region" description="Low complexity" evidence="1">
    <location>
        <begin position="287"/>
        <end position="302"/>
    </location>
</feature>
<dbReference type="CDD" id="cd06257">
    <property type="entry name" value="DnaJ"/>
    <property type="match status" value="1"/>
</dbReference>
<gene>
    <name evidence="3" type="ORF">M430DRAFT_68217</name>
</gene>
<name>A0A2T3AWM6_AMORE</name>
<dbReference type="AlphaFoldDB" id="A0A2T3AWM6"/>
<dbReference type="InterPro" id="IPR052594">
    <property type="entry name" value="J_domain-containing_protein"/>
</dbReference>